<reference evidence="3" key="2">
    <citation type="submission" date="2013-04" db="UniProtKB">
        <authorList>
            <consortium name="EnsemblPlants"/>
        </authorList>
    </citation>
    <scope>IDENTIFICATION</scope>
</reference>
<keyword evidence="2" id="KW-0472">Membrane</keyword>
<dbReference type="Proteomes" id="UP000006038">
    <property type="component" value="Chromosome 3"/>
</dbReference>
<sequence>DVNAVGDGGVRRGQGVGGARGVGVDVPDGGGRRRARPQDGARRGLPRRLGDRWPRRRRRLRRRATVISSSSQLGGALLISGFLMDAVRQNAAKF</sequence>
<name>J3LU09_ORYBR</name>
<evidence type="ECO:0000313" key="3">
    <source>
        <dbReference type="EnsemblPlants" id="OB03G45350.1"/>
    </source>
</evidence>
<feature type="compositionally biased region" description="Gly residues" evidence="1">
    <location>
        <begin position="1"/>
        <end position="21"/>
    </location>
</feature>
<keyword evidence="2" id="KW-1133">Transmembrane helix</keyword>
<protein>
    <submittedName>
        <fullName evidence="3">Uncharacterized protein</fullName>
    </submittedName>
</protein>
<proteinExistence type="predicted"/>
<keyword evidence="2" id="KW-0812">Transmembrane</keyword>
<reference evidence="3" key="1">
    <citation type="journal article" date="2013" name="Nat. Commun.">
        <title>Whole-genome sequencing of Oryza brachyantha reveals mechanisms underlying Oryza genome evolution.</title>
        <authorList>
            <person name="Chen J."/>
            <person name="Huang Q."/>
            <person name="Gao D."/>
            <person name="Wang J."/>
            <person name="Lang Y."/>
            <person name="Liu T."/>
            <person name="Li B."/>
            <person name="Bai Z."/>
            <person name="Luis Goicoechea J."/>
            <person name="Liang C."/>
            <person name="Chen C."/>
            <person name="Zhang W."/>
            <person name="Sun S."/>
            <person name="Liao Y."/>
            <person name="Zhang X."/>
            <person name="Yang L."/>
            <person name="Song C."/>
            <person name="Wang M."/>
            <person name="Shi J."/>
            <person name="Liu G."/>
            <person name="Liu J."/>
            <person name="Zhou H."/>
            <person name="Zhou W."/>
            <person name="Yu Q."/>
            <person name="An N."/>
            <person name="Chen Y."/>
            <person name="Cai Q."/>
            <person name="Wang B."/>
            <person name="Liu B."/>
            <person name="Min J."/>
            <person name="Huang Y."/>
            <person name="Wu H."/>
            <person name="Li Z."/>
            <person name="Zhang Y."/>
            <person name="Yin Y."/>
            <person name="Song W."/>
            <person name="Jiang J."/>
            <person name="Jackson S.A."/>
            <person name="Wing R.A."/>
            <person name="Wang J."/>
            <person name="Chen M."/>
        </authorList>
    </citation>
    <scope>NUCLEOTIDE SEQUENCE [LARGE SCALE GENOMIC DNA]</scope>
    <source>
        <strain evidence="3">cv. IRGC 101232</strain>
    </source>
</reference>
<dbReference type="AlphaFoldDB" id="J3LU09"/>
<feature type="transmembrane region" description="Helical" evidence="2">
    <location>
        <begin position="64"/>
        <end position="84"/>
    </location>
</feature>
<evidence type="ECO:0000313" key="4">
    <source>
        <dbReference type="Proteomes" id="UP000006038"/>
    </source>
</evidence>
<organism evidence="3">
    <name type="scientific">Oryza brachyantha</name>
    <name type="common">malo sina</name>
    <dbReference type="NCBI Taxonomy" id="4533"/>
    <lineage>
        <taxon>Eukaryota</taxon>
        <taxon>Viridiplantae</taxon>
        <taxon>Streptophyta</taxon>
        <taxon>Embryophyta</taxon>
        <taxon>Tracheophyta</taxon>
        <taxon>Spermatophyta</taxon>
        <taxon>Magnoliopsida</taxon>
        <taxon>Liliopsida</taxon>
        <taxon>Poales</taxon>
        <taxon>Poaceae</taxon>
        <taxon>BOP clade</taxon>
        <taxon>Oryzoideae</taxon>
        <taxon>Oryzeae</taxon>
        <taxon>Oryzinae</taxon>
        <taxon>Oryza</taxon>
    </lineage>
</organism>
<dbReference type="Gramene" id="OB03G45350.1">
    <property type="protein sequence ID" value="OB03G45350.1"/>
    <property type="gene ID" value="OB03G45350"/>
</dbReference>
<evidence type="ECO:0000256" key="1">
    <source>
        <dbReference type="SAM" id="MobiDB-lite"/>
    </source>
</evidence>
<feature type="region of interest" description="Disordered" evidence="1">
    <location>
        <begin position="1"/>
        <end position="56"/>
    </location>
</feature>
<dbReference type="HOGENOM" id="CLU_2392418_0_0_1"/>
<keyword evidence="4" id="KW-1185">Reference proteome</keyword>
<feature type="compositionally biased region" description="Basic and acidic residues" evidence="1">
    <location>
        <begin position="36"/>
        <end position="53"/>
    </location>
</feature>
<accession>J3LU09</accession>
<evidence type="ECO:0000256" key="2">
    <source>
        <dbReference type="SAM" id="Phobius"/>
    </source>
</evidence>
<dbReference type="EnsemblPlants" id="OB03G45350.1">
    <property type="protein sequence ID" value="OB03G45350.1"/>
    <property type="gene ID" value="OB03G45350"/>
</dbReference>